<evidence type="ECO:0000256" key="1">
    <source>
        <dbReference type="ARBA" id="ARBA00004613"/>
    </source>
</evidence>
<dbReference type="PROSITE" id="PS00290">
    <property type="entry name" value="IG_MHC"/>
    <property type="match status" value="1"/>
</dbReference>
<name>A0AAD8YV54_9TELE</name>
<dbReference type="InterPro" id="IPR007110">
    <property type="entry name" value="Ig-like_dom"/>
</dbReference>
<evidence type="ECO:0000256" key="7">
    <source>
        <dbReference type="ARBA" id="ARBA00023319"/>
    </source>
</evidence>
<dbReference type="PANTHER" id="PTHR19944:SF62">
    <property type="entry name" value="BETA-2-MICROGLOBULIN"/>
    <property type="match status" value="1"/>
</dbReference>
<gene>
    <name evidence="9" type="ORF">P4O66_017437</name>
</gene>
<accession>A0AAD8YV54</accession>
<evidence type="ECO:0000256" key="6">
    <source>
        <dbReference type="ARBA" id="ARBA00022859"/>
    </source>
</evidence>
<comment type="subcellular location">
    <subcellularLocation>
        <location evidence="1">Secreted</location>
    </subcellularLocation>
</comment>
<dbReference type="InterPro" id="IPR003597">
    <property type="entry name" value="Ig_C1-set"/>
</dbReference>
<evidence type="ECO:0000256" key="2">
    <source>
        <dbReference type="ARBA" id="ARBA00009564"/>
    </source>
</evidence>
<dbReference type="PROSITE" id="PS50835">
    <property type="entry name" value="IG_LIKE"/>
    <property type="match status" value="1"/>
</dbReference>
<dbReference type="SMART" id="SM00407">
    <property type="entry name" value="IGc1"/>
    <property type="match status" value="1"/>
</dbReference>
<sequence length="196" mass="21806">MQSRPARSILAFPTGSKFGAEPRSCTFTLCSVRVRGALEESAKSPTLLQSFISPSVAVSPSGEIMHPLFSFVVLAVLSASSLAKQSSPKVQVYSRKPGEFGKENVLICHASDFHPPDISLDLLKNGILMSNTKQTDLAFEQGWKFHLTKTVPFNPSAHDVYTCRVRHMTDEKTYTWGSSWTYFTFHVLGQNICFWP</sequence>
<dbReference type="GO" id="GO:0042612">
    <property type="term" value="C:MHC class I protein complex"/>
    <property type="evidence" value="ECO:0007669"/>
    <property type="project" value="UniProtKB-KW"/>
</dbReference>
<protein>
    <recommendedName>
        <fullName evidence="3">Beta-2-microglobulin</fullName>
    </recommendedName>
</protein>
<dbReference type="FunFam" id="2.60.40.10:FF:001005">
    <property type="entry name" value="Beta-2-microglobulin"/>
    <property type="match status" value="1"/>
</dbReference>
<evidence type="ECO:0000313" key="10">
    <source>
        <dbReference type="Proteomes" id="UP001239994"/>
    </source>
</evidence>
<dbReference type="SUPFAM" id="SSF48726">
    <property type="entry name" value="Immunoglobulin"/>
    <property type="match status" value="1"/>
</dbReference>
<evidence type="ECO:0000313" key="9">
    <source>
        <dbReference type="EMBL" id="KAK1787064.1"/>
    </source>
</evidence>
<comment type="caution">
    <text evidence="9">The sequence shown here is derived from an EMBL/GenBank/DDBJ whole genome shotgun (WGS) entry which is preliminary data.</text>
</comment>
<evidence type="ECO:0000259" key="8">
    <source>
        <dbReference type="PROSITE" id="PS50835"/>
    </source>
</evidence>
<dbReference type="EMBL" id="JAROKS010000024">
    <property type="protein sequence ID" value="KAK1787064.1"/>
    <property type="molecule type" value="Genomic_DNA"/>
</dbReference>
<dbReference type="InterPro" id="IPR036179">
    <property type="entry name" value="Ig-like_dom_sf"/>
</dbReference>
<dbReference type="InterPro" id="IPR013783">
    <property type="entry name" value="Ig-like_fold"/>
</dbReference>
<reference evidence="9" key="1">
    <citation type="submission" date="2023-03" db="EMBL/GenBank/DDBJ databases">
        <title>Electrophorus voltai genome.</title>
        <authorList>
            <person name="Bian C."/>
        </authorList>
    </citation>
    <scope>NUCLEOTIDE SEQUENCE</scope>
    <source>
        <strain evidence="9">CB-2022</strain>
        <tissue evidence="9">Muscle</tissue>
    </source>
</reference>
<keyword evidence="7" id="KW-0393">Immunoglobulin domain</keyword>
<dbReference type="InterPro" id="IPR003006">
    <property type="entry name" value="Ig/MHC_CS"/>
</dbReference>
<keyword evidence="4" id="KW-0490">MHC I</keyword>
<dbReference type="InterPro" id="IPR050160">
    <property type="entry name" value="MHC/Immunoglobulin"/>
</dbReference>
<dbReference type="PANTHER" id="PTHR19944">
    <property type="entry name" value="MHC CLASS II-RELATED"/>
    <property type="match status" value="1"/>
</dbReference>
<dbReference type="GO" id="GO:0005576">
    <property type="term" value="C:extracellular region"/>
    <property type="evidence" value="ECO:0007669"/>
    <property type="project" value="UniProtKB-SubCell"/>
</dbReference>
<dbReference type="GO" id="GO:0002474">
    <property type="term" value="P:antigen processing and presentation of peptide antigen via MHC class I"/>
    <property type="evidence" value="ECO:0007669"/>
    <property type="project" value="UniProtKB-KW"/>
</dbReference>
<dbReference type="Proteomes" id="UP001239994">
    <property type="component" value="Unassembled WGS sequence"/>
</dbReference>
<proteinExistence type="inferred from homology"/>
<keyword evidence="10" id="KW-1185">Reference proteome</keyword>
<feature type="domain" description="Ig-like" evidence="8">
    <location>
        <begin position="88"/>
        <end position="175"/>
    </location>
</feature>
<keyword evidence="6" id="KW-0391">Immunity</keyword>
<evidence type="ECO:0000256" key="5">
    <source>
        <dbReference type="ARBA" id="ARBA00022525"/>
    </source>
</evidence>
<dbReference type="Pfam" id="PF07654">
    <property type="entry name" value="C1-set"/>
    <property type="match status" value="1"/>
</dbReference>
<comment type="similarity">
    <text evidence="2">Belongs to the beta-2-microglobulin family.</text>
</comment>
<keyword evidence="5" id="KW-0964">Secreted</keyword>
<evidence type="ECO:0000256" key="4">
    <source>
        <dbReference type="ARBA" id="ARBA00022451"/>
    </source>
</evidence>
<dbReference type="Gene3D" id="2.60.40.10">
    <property type="entry name" value="Immunoglobulins"/>
    <property type="match status" value="1"/>
</dbReference>
<evidence type="ECO:0000256" key="3">
    <source>
        <dbReference type="ARBA" id="ARBA00018767"/>
    </source>
</evidence>
<dbReference type="GO" id="GO:0010038">
    <property type="term" value="P:response to metal ion"/>
    <property type="evidence" value="ECO:0007669"/>
    <property type="project" value="UniProtKB-ARBA"/>
</dbReference>
<dbReference type="AlphaFoldDB" id="A0AAD8YV54"/>
<organism evidence="9 10">
    <name type="scientific">Electrophorus voltai</name>
    <dbReference type="NCBI Taxonomy" id="2609070"/>
    <lineage>
        <taxon>Eukaryota</taxon>
        <taxon>Metazoa</taxon>
        <taxon>Chordata</taxon>
        <taxon>Craniata</taxon>
        <taxon>Vertebrata</taxon>
        <taxon>Euteleostomi</taxon>
        <taxon>Actinopterygii</taxon>
        <taxon>Neopterygii</taxon>
        <taxon>Teleostei</taxon>
        <taxon>Ostariophysi</taxon>
        <taxon>Gymnotiformes</taxon>
        <taxon>Gymnotoidei</taxon>
        <taxon>Gymnotidae</taxon>
        <taxon>Electrophorus</taxon>
    </lineage>
</organism>